<evidence type="ECO:0000313" key="1">
    <source>
        <dbReference type="EMBL" id="PWE12603.1"/>
    </source>
</evidence>
<sequence length="83" mass="9433">MIFRLSACAQAGRKQQDECLKEARERVGKKPESRIKTDNLIMYLLLTKISTENRKKSMCLPAFHPVSQVLNAFINGILGVQKQ</sequence>
<organism evidence="1 2">
    <name type="scientific">Alcaligenes faecalis</name>
    <dbReference type="NCBI Taxonomy" id="511"/>
    <lineage>
        <taxon>Bacteria</taxon>
        <taxon>Pseudomonadati</taxon>
        <taxon>Pseudomonadota</taxon>
        <taxon>Betaproteobacteria</taxon>
        <taxon>Burkholderiales</taxon>
        <taxon>Alcaligenaceae</taxon>
        <taxon>Alcaligenes</taxon>
    </lineage>
</organism>
<accession>A0A2U2BF12</accession>
<dbReference type="Proteomes" id="UP000245216">
    <property type="component" value="Unassembled WGS sequence"/>
</dbReference>
<comment type="caution">
    <text evidence="1">The sequence shown here is derived from an EMBL/GenBank/DDBJ whole genome shotgun (WGS) entry which is preliminary data.</text>
</comment>
<protein>
    <submittedName>
        <fullName evidence="1">Uncharacterized protein</fullName>
    </submittedName>
</protein>
<gene>
    <name evidence="1" type="ORF">DF183_17670</name>
</gene>
<reference evidence="1 2" key="2">
    <citation type="submission" date="2018-05" db="EMBL/GenBank/DDBJ databases">
        <authorList>
            <person name="Lanie J.A."/>
            <person name="Ng W.-L."/>
            <person name="Kazmierczak K.M."/>
            <person name="Andrzejewski T.M."/>
            <person name="Davidsen T.M."/>
            <person name="Wayne K.J."/>
            <person name="Tettelin H."/>
            <person name="Glass J.I."/>
            <person name="Rusch D."/>
            <person name="Podicherti R."/>
            <person name="Tsui H.-C.T."/>
            <person name="Winkler M.E."/>
        </authorList>
    </citation>
    <scope>NUCLEOTIDE SEQUENCE [LARGE SCALE GENOMIC DNA]</scope>
    <source>
        <strain evidence="1 2">YBY</strain>
    </source>
</reference>
<evidence type="ECO:0000313" key="2">
    <source>
        <dbReference type="Proteomes" id="UP000245216"/>
    </source>
</evidence>
<reference evidence="1 2" key="1">
    <citation type="submission" date="2018-05" db="EMBL/GenBank/DDBJ databases">
        <title>Genome Sequence of an Efficient Indole-Degrading Bacterium, Alcaligenes sp.YBY.</title>
        <authorList>
            <person name="Yang B."/>
        </authorList>
    </citation>
    <scope>NUCLEOTIDE SEQUENCE [LARGE SCALE GENOMIC DNA]</scope>
    <source>
        <strain evidence="1 2">YBY</strain>
    </source>
</reference>
<dbReference type="AlphaFoldDB" id="A0A2U2BF12"/>
<dbReference type="EMBL" id="QEXO01000005">
    <property type="protein sequence ID" value="PWE12603.1"/>
    <property type="molecule type" value="Genomic_DNA"/>
</dbReference>
<proteinExistence type="predicted"/>
<name>A0A2U2BF12_ALCFA</name>